<keyword evidence="2" id="KW-1185">Reference proteome</keyword>
<proteinExistence type="predicted"/>
<evidence type="ECO:0000313" key="2">
    <source>
        <dbReference type="Proteomes" id="UP000663879"/>
    </source>
</evidence>
<evidence type="ECO:0000313" key="1">
    <source>
        <dbReference type="EMBL" id="CAF1076796.1"/>
    </source>
</evidence>
<sequence length="131" mass="15240">MNEDINSILVDINVMQIDERAIVTLSQKKFPQLYYCGQYFRLIDNSNGRCKWRCVKATCSVRCITYGCSVGEKYVVEKDKDDDPKSQPNHASDPIKFAQLEKRRKMREVAQNSEEAPRRIMSKCVDQIQNE</sequence>
<protein>
    <recommendedName>
        <fullName evidence="3">FLYWCH-type domain-containing protein</fullName>
    </recommendedName>
</protein>
<evidence type="ECO:0008006" key="3">
    <source>
        <dbReference type="Google" id="ProtNLM"/>
    </source>
</evidence>
<reference evidence="1" key="1">
    <citation type="submission" date="2021-02" db="EMBL/GenBank/DDBJ databases">
        <authorList>
            <person name="Nowell W R."/>
        </authorList>
    </citation>
    <scope>NUCLEOTIDE SEQUENCE</scope>
    <source>
        <strain evidence="1">Ploen Becks lab</strain>
    </source>
</reference>
<name>A0A814MB26_9BILA</name>
<accession>A0A814MB26</accession>
<dbReference type="AlphaFoldDB" id="A0A814MB26"/>
<comment type="caution">
    <text evidence="1">The sequence shown here is derived from an EMBL/GenBank/DDBJ whole genome shotgun (WGS) entry which is preliminary data.</text>
</comment>
<dbReference type="Gene3D" id="2.20.25.240">
    <property type="match status" value="1"/>
</dbReference>
<dbReference type="EMBL" id="CAJNOC010006389">
    <property type="protein sequence ID" value="CAF1076796.1"/>
    <property type="molecule type" value="Genomic_DNA"/>
</dbReference>
<organism evidence="1 2">
    <name type="scientific">Brachionus calyciflorus</name>
    <dbReference type="NCBI Taxonomy" id="104777"/>
    <lineage>
        <taxon>Eukaryota</taxon>
        <taxon>Metazoa</taxon>
        <taxon>Spiralia</taxon>
        <taxon>Gnathifera</taxon>
        <taxon>Rotifera</taxon>
        <taxon>Eurotatoria</taxon>
        <taxon>Monogononta</taxon>
        <taxon>Pseudotrocha</taxon>
        <taxon>Ploima</taxon>
        <taxon>Brachionidae</taxon>
        <taxon>Brachionus</taxon>
    </lineage>
</organism>
<dbReference type="OrthoDB" id="10163029at2759"/>
<dbReference type="Proteomes" id="UP000663879">
    <property type="component" value="Unassembled WGS sequence"/>
</dbReference>
<gene>
    <name evidence="1" type="ORF">OXX778_LOCUS20001</name>
</gene>